<dbReference type="InterPro" id="IPR014756">
    <property type="entry name" value="Ig_E-set"/>
</dbReference>
<reference evidence="7 8" key="1">
    <citation type="submission" date="2024-05" db="EMBL/GenBank/DDBJ databases">
        <title>Long read based assembly of the Candida bracarensis genome reveals expanded adhesin content.</title>
        <authorList>
            <person name="Marcet-Houben M."/>
            <person name="Ksiezopolska E."/>
            <person name="Gabaldon T."/>
        </authorList>
    </citation>
    <scope>NUCLEOTIDE SEQUENCE [LARGE SCALE GENOMIC DNA]</scope>
    <source>
        <strain evidence="7 8">CBM6</strain>
    </source>
</reference>
<sequence>MSDNEGRDEKIRQLYRYDEMSNKVLQKDRRLNDTHSDPIKDAELSQPKSVKGRITLRDMGIGLSRGESTSVDDDAEKRKMMVEDTAIDDEISGSTSNLILKKSVLEMTETPTLKYTPSNNHNSEVYNNIISWCCKLLGDDLPEEILLGIVDIIICEIKENEKDMNSKQLREKTENELSMDISETQFHEILQLVNDINDFETDLNSIDTAERIVNVLSEEENDEVSTTLSPNVNFPNSVEISNGYDINQNVITDIFENPESIKMKGNLSLNELNNSPEECTRDKIKEILFRYTNNINIDECCSRIIDISALEDARFVTIIHDILEQKSAANLINFFIENKSTIFWVNKFLDSTGDDRKTILEKIADSGYHDIVKFLQKIQEQNHLKRTRESDYEDDMLNDERIKKRSNETLSKTDLENIAKTFMIESFSNVEKVTLPEGSFKRVKENYEEIHIPAPSKPTFDIDLVEIKNMPLWAQKAFPTDEMSTLNYIQSKVYEKAFNDSENLLMCAPTGAGKTNVAILTILKALNDVRDGNELFHLKKLKMVYIAPLKALVQEQVREMSRRLEDFGVNVTELTGDTSIKRKELEESHLLITTPEKWDILTRKNDETDIIKNVKLIIIDEVHLLHDQRGPVIESIVARTKVFGNFSNIPRIVALSATLPNYKDVARFLNVPVTSTFFFDSSYRPCPLSQVFCAIKDSTAAKKISSMNQTCFEKTIESLKEGHQVIIFVHSRKDTARTANFISRLAESDDKLENLFLREPNAKNILKTESKNVVNTDMKNIINKGIGIHHAGLSRNDRSLSEDLFADGILRVLVSTATLAWGVNLPAHTVIIKGTDIYSPEVGDWVRLSAQDLLQMLGRAGRPRYDTTGEGIIITNHKDLQYYLAILNQQLPIESQFLSKFVDNLNAEIALGNIKTKEDAISWITQTYFFVRLCANPDLYVPEKCKNNPDSKSYYNLRKMLVETALEILTEKLLIYVDKSHHRLKHTKLGQIASHFYISYNSISEYFKKIHEKCTQADILRIFSESEEFKFVTCKREEQNELKELFNKAPIPIAGSLDEPSAKINVLLQAYISRITLDGFALSTDMIFVTQNAGRLLAAMREICLSKKYALPSKITIELSKSIGLRMWSISTPLRQFPNCPKEIIKRVEVSTMPWSHYISLSTPGDVGKAIRSEKYGKLIYDLLKRYPKMKATCVTQPITPSLLLLQLEILWDFLWDRKLHGFAEPFTLLVEDIDGEKVLYHQKFLLRPHEVNKELPFTIPILLQAEEKKRLPPNFFVSIISENWLQCALSVPVNLQHIKVPKKFPNKYDLPLSQIQPKDKLPENVRKWFGFTVFNNIQNVLFDPLYNTNENLLLCAAAKSGKSTIAELAILSHFEQGKGRAVYVSNTPDDINILEKLWREKISSFNDKIEVNKLGADFIKNIKIFSESHLILASPEQLEYITRRWRQKKGVVNIELVIYDDMQHIGQGYSGITYEILVSRLNFMFIQLEKSCRQIGITRSLANPSDVAGWLNVSKEMTFNFDCTNNNCAADINIFPFSNIIQNDFTKSMLLKAKEITLNCVTTNNKTMIVLNSKRGVLNFADEIQNALNSHDIPANQDDNLVDIIPNQLVKRYATAGVGVLFEGLDEKSQEMVSTLYKMNHINVFIVMRSCYPSNAITDHIIILGTNYFDYVEDSIYHYSVNEIMNIITVPTAKKVTILTDEARQTLYKKFLVDGLPLESFLYQDLLKFFLVELSINTIKTKQDCLDMLTYTYFYRRIHNNPSYYGLSDSSSLSISAFLTEIVENNITELRANNLVELSKKEDSDENIIKISPISKIGLHHNLVIQTLEYFLENLNNNITMSDMINIICNAEEFASLFRFHDGLNSIKRLATKLPLKFPTSVEDNPLAFKCFVLLQSHFSRIPVPEEFRPVQQKFLSICLKIVNCMVDILASFGYLNAMNAMDISQMIVQGLWDIDSPLKQIPFFENKMIENCKSKNVESVYDVMEMEDNDRDTLLDFSERELIDIADFVNNYPNIEISYDFDDTFIEKEELYSMKVKLFRDDIPDDLYVQSKSFDDLKYEQWWIIIGESTNRSLYAIKKVILDKNEQEFDMTFSINESGHHNISIWAVCDSYLDVDKEVTFELECK</sequence>
<dbReference type="InterPro" id="IPR001650">
    <property type="entry name" value="Helicase_C-like"/>
</dbReference>
<name>A0ABR4NX77_9SACH</name>
<dbReference type="Gene3D" id="2.60.40.150">
    <property type="entry name" value="C2 domain"/>
    <property type="match status" value="2"/>
</dbReference>
<protein>
    <submittedName>
        <fullName evidence="7">Pre-mRNA-splicing helicase BRR2</fullName>
    </submittedName>
</protein>
<keyword evidence="4" id="KW-0067">ATP-binding</keyword>
<keyword evidence="1" id="KW-0547">Nucleotide-binding</keyword>
<dbReference type="SMART" id="SM00487">
    <property type="entry name" value="DEXDc"/>
    <property type="match status" value="2"/>
</dbReference>
<dbReference type="Gene3D" id="1.10.10.10">
    <property type="entry name" value="Winged helix-like DNA-binding domain superfamily/Winged helix DNA-binding domain"/>
    <property type="match status" value="2"/>
</dbReference>
<dbReference type="PIRSF" id="PIRSF039073">
    <property type="entry name" value="BRR2"/>
    <property type="match status" value="1"/>
</dbReference>
<dbReference type="InterPro" id="IPR035892">
    <property type="entry name" value="C2_domain_sf"/>
</dbReference>
<dbReference type="InterPro" id="IPR014001">
    <property type="entry name" value="Helicase_ATP-bd"/>
</dbReference>
<dbReference type="Proteomes" id="UP001623330">
    <property type="component" value="Unassembled WGS sequence"/>
</dbReference>
<feature type="domain" description="Helicase ATP-binding" evidence="5">
    <location>
        <begin position="1344"/>
        <end position="1520"/>
    </location>
</feature>
<dbReference type="SMART" id="SM00490">
    <property type="entry name" value="HELICc"/>
    <property type="match status" value="1"/>
</dbReference>
<dbReference type="InterPro" id="IPR036388">
    <property type="entry name" value="WH-like_DNA-bd_sf"/>
</dbReference>
<dbReference type="SUPFAM" id="SSF52540">
    <property type="entry name" value="P-loop containing nucleoside triphosphate hydrolases"/>
    <property type="match status" value="2"/>
</dbReference>
<accession>A0ABR4NX77</accession>
<evidence type="ECO:0000313" key="8">
    <source>
        <dbReference type="Proteomes" id="UP001623330"/>
    </source>
</evidence>
<dbReference type="Pfam" id="PF23445">
    <property type="entry name" value="WHD_SNRNP200"/>
    <property type="match status" value="2"/>
</dbReference>
<dbReference type="PANTHER" id="PTHR47961:SF4">
    <property type="entry name" value="ACTIVATING SIGNAL COINTEGRATOR 1 COMPLEX SUBUNIT 3"/>
    <property type="match status" value="1"/>
</dbReference>
<dbReference type="InterPro" id="IPR057842">
    <property type="entry name" value="WH_MER3"/>
</dbReference>
<dbReference type="Gene3D" id="1.10.150.20">
    <property type="entry name" value="5' to 3' exonuclease, C-terminal subdomain"/>
    <property type="match status" value="2"/>
</dbReference>
<evidence type="ECO:0000313" key="7">
    <source>
        <dbReference type="EMBL" id="KAL3233495.1"/>
    </source>
</evidence>
<gene>
    <name evidence="7" type="ORF">RNJ44_03535</name>
</gene>
<dbReference type="InterPro" id="IPR048863">
    <property type="entry name" value="BRR2_plug"/>
</dbReference>
<dbReference type="SUPFAM" id="SSF46785">
    <property type="entry name" value="Winged helix' DNA-binding domain"/>
    <property type="match status" value="1"/>
</dbReference>
<evidence type="ECO:0000259" key="6">
    <source>
        <dbReference type="PROSITE" id="PS51194"/>
    </source>
</evidence>
<dbReference type="Pfam" id="PF00270">
    <property type="entry name" value="DEAD"/>
    <property type="match status" value="2"/>
</dbReference>
<dbReference type="Pfam" id="PF02889">
    <property type="entry name" value="Sec63"/>
    <property type="match status" value="2"/>
</dbReference>
<dbReference type="InterPro" id="IPR011545">
    <property type="entry name" value="DEAD/DEAH_box_helicase_dom"/>
</dbReference>
<comment type="caution">
    <text evidence="7">The sequence shown here is derived from an EMBL/GenBank/DDBJ whole genome shotgun (WGS) entry which is preliminary data.</text>
</comment>
<evidence type="ECO:0000256" key="1">
    <source>
        <dbReference type="ARBA" id="ARBA00022741"/>
    </source>
</evidence>
<proteinExistence type="predicted"/>
<dbReference type="PANTHER" id="PTHR47961">
    <property type="entry name" value="DNA POLYMERASE THETA, PUTATIVE (AFU_ORTHOLOGUE AFUA_1G05260)-RELATED"/>
    <property type="match status" value="1"/>
</dbReference>
<organism evidence="7 8">
    <name type="scientific">Nakaseomyces bracarensis</name>
    <dbReference type="NCBI Taxonomy" id="273131"/>
    <lineage>
        <taxon>Eukaryota</taxon>
        <taxon>Fungi</taxon>
        <taxon>Dikarya</taxon>
        <taxon>Ascomycota</taxon>
        <taxon>Saccharomycotina</taxon>
        <taxon>Saccharomycetes</taxon>
        <taxon>Saccharomycetales</taxon>
        <taxon>Saccharomycetaceae</taxon>
        <taxon>Nakaseomyces</taxon>
    </lineage>
</organism>
<keyword evidence="3 7" id="KW-0347">Helicase</keyword>
<dbReference type="PROSITE" id="PS51194">
    <property type="entry name" value="HELICASE_CTER"/>
    <property type="match status" value="1"/>
</dbReference>
<dbReference type="InterPro" id="IPR003593">
    <property type="entry name" value="AAA+_ATPase"/>
</dbReference>
<dbReference type="EMBL" id="JBEVYD010000004">
    <property type="protein sequence ID" value="KAL3233495.1"/>
    <property type="molecule type" value="Genomic_DNA"/>
</dbReference>
<dbReference type="Gene3D" id="1.10.3380.10">
    <property type="entry name" value="Sec63 N-terminal domain-like domain"/>
    <property type="match status" value="2"/>
</dbReference>
<feature type="domain" description="Helicase C-terminal" evidence="6">
    <location>
        <begin position="711"/>
        <end position="922"/>
    </location>
</feature>
<evidence type="ECO:0000256" key="4">
    <source>
        <dbReference type="ARBA" id="ARBA00022840"/>
    </source>
</evidence>
<feature type="domain" description="Helicase ATP-binding" evidence="5">
    <location>
        <begin position="495"/>
        <end position="677"/>
    </location>
</feature>
<dbReference type="InterPro" id="IPR027417">
    <property type="entry name" value="P-loop_NTPase"/>
</dbReference>
<evidence type="ECO:0000256" key="2">
    <source>
        <dbReference type="ARBA" id="ARBA00022801"/>
    </source>
</evidence>
<dbReference type="InterPro" id="IPR036390">
    <property type="entry name" value="WH_DNA-bd_sf"/>
</dbReference>
<dbReference type="SUPFAM" id="SSF158702">
    <property type="entry name" value="Sec63 N-terminal domain-like"/>
    <property type="match status" value="2"/>
</dbReference>
<dbReference type="Gene3D" id="3.40.50.300">
    <property type="entry name" value="P-loop containing nucleotide triphosphate hydrolases"/>
    <property type="match status" value="4"/>
</dbReference>
<dbReference type="GO" id="GO:0004386">
    <property type="term" value="F:helicase activity"/>
    <property type="evidence" value="ECO:0007669"/>
    <property type="project" value="UniProtKB-KW"/>
</dbReference>
<dbReference type="PROSITE" id="PS51192">
    <property type="entry name" value="HELICASE_ATP_BIND_1"/>
    <property type="match status" value="2"/>
</dbReference>
<dbReference type="Pfam" id="PF21188">
    <property type="entry name" value="BRR2_plug"/>
    <property type="match status" value="1"/>
</dbReference>
<dbReference type="SUPFAM" id="SSF81296">
    <property type="entry name" value="E set domains"/>
    <property type="match status" value="1"/>
</dbReference>
<dbReference type="CDD" id="cd18795">
    <property type="entry name" value="SF2_C_Ski2"/>
    <property type="match status" value="1"/>
</dbReference>
<dbReference type="SMART" id="SM00382">
    <property type="entry name" value="AAA"/>
    <property type="match status" value="2"/>
</dbReference>
<dbReference type="InterPro" id="IPR050474">
    <property type="entry name" value="Hel308_SKI2-like"/>
</dbReference>
<dbReference type="Pfam" id="PF00271">
    <property type="entry name" value="Helicase_C"/>
    <property type="match status" value="1"/>
</dbReference>
<dbReference type="SMART" id="SM00973">
    <property type="entry name" value="Sec63"/>
    <property type="match status" value="2"/>
</dbReference>
<evidence type="ECO:0000256" key="3">
    <source>
        <dbReference type="ARBA" id="ARBA00022806"/>
    </source>
</evidence>
<keyword evidence="8" id="KW-1185">Reference proteome</keyword>
<evidence type="ECO:0000259" key="5">
    <source>
        <dbReference type="PROSITE" id="PS51192"/>
    </source>
</evidence>
<dbReference type="InterPro" id="IPR004179">
    <property type="entry name" value="Sec63-dom"/>
</dbReference>
<keyword evidence="2" id="KW-0378">Hydrolase</keyword>